<dbReference type="Pfam" id="PF14024">
    <property type="entry name" value="DUF4240"/>
    <property type="match status" value="1"/>
</dbReference>
<dbReference type="STRING" id="574375.AZF08_12015"/>
<name>A0A073K6P3_9BACI</name>
<sequence>MNKEQFWQLISEMKEKDETSEWLVEQLASRSASEIADYEIHFQTALEQSYTSSLWAAAYIILGGCSDDSFDYFRGWLIACGQEVFESAVQNPDNLANLIPSYYEEEEIIPEFEELLNTGLEAFTLKETGDIEWDDKVWDKFSSLLDEKGYEPFEQELEFDWEEDDEDGLAERFPKLWERFGENPLFY</sequence>
<comment type="caution">
    <text evidence="2">The sequence shown here is derived from an EMBL/GenBank/DDBJ whole genome shotgun (WGS) entry which is preliminary data.</text>
</comment>
<dbReference type="eggNOG" id="COG3831">
    <property type="taxonomic scope" value="Bacteria"/>
</dbReference>
<organism evidence="2 3">
    <name type="scientific">Bacillus gaemokensis</name>
    <dbReference type="NCBI Taxonomy" id="574375"/>
    <lineage>
        <taxon>Bacteria</taxon>
        <taxon>Bacillati</taxon>
        <taxon>Bacillota</taxon>
        <taxon>Bacilli</taxon>
        <taxon>Bacillales</taxon>
        <taxon>Bacillaceae</taxon>
        <taxon>Bacillus</taxon>
        <taxon>Bacillus cereus group</taxon>
    </lineage>
</organism>
<feature type="domain" description="DUF4240" evidence="1">
    <location>
        <begin position="1"/>
        <end position="123"/>
    </location>
</feature>
<gene>
    <name evidence="2" type="ORF">BAGA_20560</name>
</gene>
<dbReference type="RefSeq" id="WP_033677891.1">
    <property type="nucleotide sequence ID" value="NZ_JOTM01000037.1"/>
</dbReference>
<evidence type="ECO:0000259" key="1">
    <source>
        <dbReference type="Pfam" id="PF14024"/>
    </source>
</evidence>
<evidence type="ECO:0000313" key="2">
    <source>
        <dbReference type="EMBL" id="KEK22216.1"/>
    </source>
</evidence>
<keyword evidence="3" id="KW-1185">Reference proteome</keyword>
<evidence type="ECO:0000313" key="3">
    <source>
        <dbReference type="Proteomes" id="UP000027778"/>
    </source>
</evidence>
<dbReference type="OrthoDB" id="6200718at2"/>
<dbReference type="EMBL" id="JOTM01000037">
    <property type="protein sequence ID" value="KEK22216.1"/>
    <property type="molecule type" value="Genomic_DNA"/>
</dbReference>
<proteinExistence type="predicted"/>
<dbReference type="InterPro" id="IPR025334">
    <property type="entry name" value="DUF4240"/>
</dbReference>
<protein>
    <submittedName>
        <fullName evidence="2">Molybdenum metabolism regulator</fullName>
    </submittedName>
</protein>
<accession>A0A073K6P3</accession>
<dbReference type="AlphaFoldDB" id="A0A073K6P3"/>
<reference evidence="2 3" key="1">
    <citation type="submission" date="2014-06" db="EMBL/GenBank/DDBJ databases">
        <title>Draft genome sequence of Bacillus gaemokensis JCM 15801 (MCCC 1A00707).</title>
        <authorList>
            <person name="Lai Q."/>
            <person name="Liu Y."/>
            <person name="Shao Z."/>
        </authorList>
    </citation>
    <scope>NUCLEOTIDE SEQUENCE [LARGE SCALE GENOMIC DNA]</scope>
    <source>
        <strain evidence="2 3">JCM 15801</strain>
    </source>
</reference>
<dbReference type="Proteomes" id="UP000027778">
    <property type="component" value="Unassembled WGS sequence"/>
</dbReference>